<sequence>MNTKILTAALLGASLSVPVAHAAEGKVTITAPTKGAILDSMDENRLVYSVDPGPRGDHVHVYVDDQEVGILRQLKGSYLLESMASGQRDICIKVVNKAHVPVGVQDCVKVTVK</sequence>
<evidence type="ECO:0000313" key="3">
    <source>
        <dbReference type="Proteomes" id="UP000008291"/>
    </source>
</evidence>
<dbReference type="STRING" id="292415.Tbd_1372"/>
<dbReference type="OrthoDB" id="8905634at2"/>
<dbReference type="Proteomes" id="UP000008291">
    <property type="component" value="Chromosome"/>
</dbReference>
<protein>
    <submittedName>
        <fullName evidence="2">Uncharacterized protein</fullName>
    </submittedName>
</protein>
<reference evidence="2 3" key="1">
    <citation type="journal article" date="2006" name="J. Bacteriol.">
        <title>The genome sequence of the obligately chemolithoautotrophic, facultatively anaerobic bacterium Thiobacillus denitrificans.</title>
        <authorList>
            <person name="Beller H.R."/>
            <person name="Chain P.S."/>
            <person name="Letain T.E."/>
            <person name="Chakicherla A."/>
            <person name="Larimer F.W."/>
            <person name="Richardson P.M."/>
            <person name="Coleman M.A."/>
            <person name="Wood A.P."/>
            <person name="Kelly D.P."/>
        </authorList>
    </citation>
    <scope>NUCLEOTIDE SEQUENCE [LARGE SCALE GENOMIC DNA]</scope>
    <source>
        <strain evidence="2 3">ATCC 25259</strain>
    </source>
</reference>
<dbReference type="KEGG" id="tbd:Tbd_1372"/>
<keyword evidence="1" id="KW-0732">Signal</keyword>
<dbReference type="AlphaFoldDB" id="Q3SJ45"/>
<dbReference type="RefSeq" id="WP_011311884.1">
    <property type="nucleotide sequence ID" value="NC_007404.1"/>
</dbReference>
<dbReference type="HOGENOM" id="CLU_2091720_0_0_4"/>
<organism evidence="2 3">
    <name type="scientific">Thiobacillus denitrificans (strain ATCC 25259 / T1)</name>
    <dbReference type="NCBI Taxonomy" id="292415"/>
    <lineage>
        <taxon>Bacteria</taxon>
        <taxon>Pseudomonadati</taxon>
        <taxon>Pseudomonadota</taxon>
        <taxon>Betaproteobacteria</taxon>
        <taxon>Nitrosomonadales</taxon>
        <taxon>Thiobacillaceae</taxon>
        <taxon>Thiobacillus</taxon>
    </lineage>
</organism>
<gene>
    <name evidence="2" type="ordered locus">Tbd_1372</name>
</gene>
<feature type="chain" id="PRO_5004228863" evidence="1">
    <location>
        <begin position="23"/>
        <end position="113"/>
    </location>
</feature>
<feature type="signal peptide" evidence="1">
    <location>
        <begin position="1"/>
        <end position="22"/>
    </location>
</feature>
<dbReference type="EMBL" id="CP000116">
    <property type="protein sequence ID" value="AAZ97325.1"/>
    <property type="molecule type" value="Genomic_DNA"/>
</dbReference>
<accession>Q3SJ45</accession>
<keyword evidence="3" id="KW-1185">Reference proteome</keyword>
<name>Q3SJ45_THIDA</name>
<proteinExistence type="predicted"/>
<dbReference type="eggNOG" id="ENOG50336XB">
    <property type="taxonomic scope" value="Bacteria"/>
</dbReference>
<evidence type="ECO:0000256" key="1">
    <source>
        <dbReference type="SAM" id="SignalP"/>
    </source>
</evidence>
<evidence type="ECO:0000313" key="2">
    <source>
        <dbReference type="EMBL" id="AAZ97325.1"/>
    </source>
</evidence>